<dbReference type="SUPFAM" id="SSF53756">
    <property type="entry name" value="UDP-Glycosyltransferase/glycogen phosphorylase"/>
    <property type="match status" value="1"/>
</dbReference>
<keyword evidence="3" id="KW-1185">Reference proteome</keyword>
<dbReference type="RefSeq" id="WP_330931323.1">
    <property type="nucleotide sequence ID" value="NZ_CP119075.1"/>
</dbReference>
<dbReference type="CDD" id="cd03814">
    <property type="entry name" value="GT4-like"/>
    <property type="match status" value="1"/>
</dbReference>
<proteinExistence type="predicted"/>
<protein>
    <submittedName>
        <fullName evidence="2">Glycosyltransferase family 1 protein</fullName>
    </submittedName>
</protein>
<feature type="domain" description="Glycosyltransferase subfamily 4-like N-terminal" evidence="1">
    <location>
        <begin position="14"/>
        <end position="183"/>
    </location>
</feature>
<organism evidence="2 3">
    <name type="scientific">Synoicihabitans lomoniglobus</name>
    <dbReference type="NCBI Taxonomy" id="2909285"/>
    <lineage>
        <taxon>Bacteria</taxon>
        <taxon>Pseudomonadati</taxon>
        <taxon>Verrucomicrobiota</taxon>
        <taxon>Opitutia</taxon>
        <taxon>Opitutales</taxon>
        <taxon>Opitutaceae</taxon>
        <taxon>Synoicihabitans</taxon>
    </lineage>
</organism>
<dbReference type="Pfam" id="PF13439">
    <property type="entry name" value="Glyco_transf_4"/>
    <property type="match status" value="1"/>
</dbReference>
<dbReference type="InterPro" id="IPR050194">
    <property type="entry name" value="Glycosyltransferase_grp1"/>
</dbReference>
<evidence type="ECO:0000259" key="1">
    <source>
        <dbReference type="Pfam" id="PF13439"/>
    </source>
</evidence>
<dbReference type="GO" id="GO:0016757">
    <property type="term" value="F:glycosyltransferase activity"/>
    <property type="evidence" value="ECO:0007669"/>
    <property type="project" value="UniProtKB-ARBA"/>
</dbReference>
<dbReference type="PANTHER" id="PTHR45947">
    <property type="entry name" value="SULFOQUINOVOSYL TRANSFERASE SQD2"/>
    <property type="match status" value="1"/>
</dbReference>
<dbReference type="PANTHER" id="PTHR45947:SF3">
    <property type="entry name" value="SULFOQUINOVOSYL TRANSFERASE SQD2"/>
    <property type="match status" value="1"/>
</dbReference>
<accession>A0AAF0I1Y7</accession>
<name>A0AAF0I1Y7_9BACT</name>
<reference evidence="2" key="1">
    <citation type="submission" date="2023-03" db="EMBL/GenBank/DDBJ databases">
        <title>Lomoglobus Profundus gen. nov., sp. nov., a novel member of the phylum Verrucomicrobia, isolated from deep-marine sediment of South China Sea.</title>
        <authorList>
            <person name="Ahmad T."/>
            <person name="Ishaq S.E."/>
            <person name="Wang F."/>
        </authorList>
    </citation>
    <scope>NUCLEOTIDE SEQUENCE</scope>
    <source>
        <strain evidence="2">LMO-M01</strain>
    </source>
</reference>
<evidence type="ECO:0000313" key="3">
    <source>
        <dbReference type="Proteomes" id="UP001218638"/>
    </source>
</evidence>
<evidence type="ECO:0000313" key="2">
    <source>
        <dbReference type="EMBL" id="WED66132.1"/>
    </source>
</evidence>
<dbReference type="Proteomes" id="UP001218638">
    <property type="component" value="Chromosome"/>
</dbReference>
<dbReference type="InterPro" id="IPR028098">
    <property type="entry name" value="Glyco_trans_4-like_N"/>
</dbReference>
<dbReference type="Gene3D" id="3.40.50.2000">
    <property type="entry name" value="Glycogen Phosphorylase B"/>
    <property type="match status" value="2"/>
</dbReference>
<dbReference type="EMBL" id="CP119075">
    <property type="protein sequence ID" value="WED66132.1"/>
    <property type="molecule type" value="Genomic_DNA"/>
</dbReference>
<dbReference type="KEGG" id="slom:PXH66_04645"/>
<dbReference type="AlphaFoldDB" id="A0AAF0I1Y7"/>
<gene>
    <name evidence="2" type="ORF">PXH66_04645</name>
</gene>
<dbReference type="Pfam" id="PF13692">
    <property type="entry name" value="Glyco_trans_1_4"/>
    <property type="match status" value="1"/>
</dbReference>
<sequence length="381" mass="42142">MHLALVTETFPPEINGVAMTLGHVAEGLTDRGHRVDVHRPRQREELATAPSPHAYAEIRHPSLPIPGYTFLRFGLPVRGRLLKAWRAQRPDLVHIATEGPLGYAALLAAGKLGIPVSSSFHTNFHQYSEHYGFAWLTRPVLAYLRHFHNRTRITLSPSPDLNAELTRDGFNDVRLLSRGVNTKVFDPAHRSTALRASWGAGPDDLVVVHVSRLAAEKNYDLLFRCFASIRARDPRARFVIVSDGPLRKKLRQRYPWAIFTGFLERGALAQAYASGDLFLYPSLTETFGNVVLEAMASGLPVVAYDYAAAARYLHLDRNGCLVPFDKAAIFLAAAENLAMDPARRQRLGAAARGTAETIPWDDVIDGLERDLLSVAAFSPPA</sequence>